<dbReference type="EMBL" id="AMZH03021176">
    <property type="protein sequence ID" value="RRT38470.1"/>
    <property type="molecule type" value="Genomic_DNA"/>
</dbReference>
<protein>
    <submittedName>
        <fullName evidence="1">Uncharacterized protein</fullName>
    </submittedName>
</protein>
<evidence type="ECO:0000313" key="2">
    <source>
        <dbReference type="Proteomes" id="UP000287651"/>
    </source>
</evidence>
<proteinExistence type="predicted"/>
<reference evidence="1 2" key="1">
    <citation type="journal article" date="2014" name="Agronomy (Basel)">
        <title>A Draft Genome Sequence for Ensete ventricosum, the Drought-Tolerant Tree Against Hunger.</title>
        <authorList>
            <person name="Harrison J."/>
            <person name="Moore K.A."/>
            <person name="Paszkiewicz K."/>
            <person name="Jones T."/>
            <person name="Grant M."/>
            <person name="Ambacheew D."/>
            <person name="Muzemil S."/>
            <person name="Studholme D.J."/>
        </authorList>
    </citation>
    <scope>NUCLEOTIDE SEQUENCE [LARGE SCALE GENOMIC DNA]</scope>
</reference>
<organism evidence="1 2">
    <name type="scientific">Ensete ventricosum</name>
    <name type="common">Abyssinian banana</name>
    <name type="synonym">Musa ensete</name>
    <dbReference type="NCBI Taxonomy" id="4639"/>
    <lineage>
        <taxon>Eukaryota</taxon>
        <taxon>Viridiplantae</taxon>
        <taxon>Streptophyta</taxon>
        <taxon>Embryophyta</taxon>
        <taxon>Tracheophyta</taxon>
        <taxon>Spermatophyta</taxon>
        <taxon>Magnoliopsida</taxon>
        <taxon>Liliopsida</taxon>
        <taxon>Zingiberales</taxon>
        <taxon>Musaceae</taxon>
        <taxon>Ensete</taxon>
    </lineage>
</organism>
<dbReference type="AlphaFoldDB" id="A0A426XGB0"/>
<accession>A0A426XGB0</accession>
<evidence type="ECO:0000313" key="1">
    <source>
        <dbReference type="EMBL" id="RRT38470.1"/>
    </source>
</evidence>
<comment type="caution">
    <text evidence="1">The sequence shown here is derived from an EMBL/GenBank/DDBJ whole genome shotgun (WGS) entry which is preliminary data.</text>
</comment>
<name>A0A426XGB0_ENSVE</name>
<dbReference type="Proteomes" id="UP000287651">
    <property type="component" value="Unassembled WGS sequence"/>
</dbReference>
<gene>
    <name evidence="1" type="ORF">B296_00034978</name>
</gene>
<sequence>MSVAVIFKLKAVNGSNVRTAMVKSPSGGWQPRLAVTVEEEDGSSNVDYVSTVALVAARVWLQKEEDGAAIYTAIAKEGSNGME</sequence>